<comment type="caution">
    <text evidence="1">The sequence shown here is derived from an EMBL/GenBank/DDBJ whole genome shotgun (WGS) entry which is preliminary data.</text>
</comment>
<sequence length="155" mass="16980">MPEHVIVDTGHPNGRRMRDDAGFGDAHSAKNALLIETGQHFSARSRDVALDAACRFLIVTGAVRAEDLESFLTQAKPVRQRVLQVTQPVVAETMEFAFTEDFRGLESIATAGTVIARDGEREIVTPYDNCILIQPSLRHVGPGVTVVRLARVMDV</sequence>
<accession>A0ABY1QSV8</accession>
<evidence type="ECO:0000313" key="2">
    <source>
        <dbReference type="Proteomes" id="UP001158049"/>
    </source>
</evidence>
<organism evidence="1 2">
    <name type="scientific">Noviherbaspirillum suwonense</name>
    <dbReference type="NCBI Taxonomy" id="1224511"/>
    <lineage>
        <taxon>Bacteria</taxon>
        <taxon>Pseudomonadati</taxon>
        <taxon>Pseudomonadota</taxon>
        <taxon>Betaproteobacteria</taxon>
        <taxon>Burkholderiales</taxon>
        <taxon>Oxalobacteraceae</taxon>
        <taxon>Noviherbaspirillum</taxon>
    </lineage>
</organism>
<dbReference type="Gene3D" id="3.40.630.10">
    <property type="entry name" value="Zn peptidases"/>
    <property type="match status" value="1"/>
</dbReference>
<keyword evidence="2" id="KW-1185">Reference proteome</keyword>
<dbReference type="Proteomes" id="UP001158049">
    <property type="component" value="Unassembled WGS sequence"/>
</dbReference>
<evidence type="ECO:0000313" key="1">
    <source>
        <dbReference type="EMBL" id="SMP79718.1"/>
    </source>
</evidence>
<proteinExistence type="predicted"/>
<protein>
    <submittedName>
        <fullName evidence="1">Uncharacterized protein</fullName>
    </submittedName>
</protein>
<name>A0ABY1QSV8_9BURK</name>
<dbReference type="RefSeq" id="WP_283445333.1">
    <property type="nucleotide sequence ID" value="NZ_FXUL01000032.1"/>
</dbReference>
<dbReference type="SUPFAM" id="SSF53187">
    <property type="entry name" value="Zn-dependent exopeptidases"/>
    <property type="match status" value="1"/>
</dbReference>
<gene>
    <name evidence="1" type="ORF">SAMN06295970_13242</name>
</gene>
<dbReference type="EMBL" id="FXUL01000032">
    <property type="protein sequence ID" value="SMP79718.1"/>
    <property type="molecule type" value="Genomic_DNA"/>
</dbReference>
<reference evidence="1 2" key="1">
    <citation type="submission" date="2017-05" db="EMBL/GenBank/DDBJ databases">
        <authorList>
            <person name="Varghese N."/>
            <person name="Submissions S."/>
        </authorList>
    </citation>
    <scope>NUCLEOTIDE SEQUENCE [LARGE SCALE GENOMIC DNA]</scope>
    <source>
        <strain evidence="1 2">DSM 26001</strain>
    </source>
</reference>